<evidence type="ECO:0000313" key="10">
    <source>
        <dbReference type="Proteomes" id="UP000030645"/>
    </source>
</evidence>
<dbReference type="eggNOG" id="KOG3108">
    <property type="taxonomic scope" value="Eukaryota"/>
</dbReference>
<keyword evidence="7" id="KW-0539">Nucleus</keyword>
<dbReference type="GO" id="GO:0003697">
    <property type="term" value="F:single-stranded DNA binding"/>
    <property type="evidence" value="ECO:0007669"/>
    <property type="project" value="TreeGrafter"/>
</dbReference>
<evidence type="ECO:0000256" key="7">
    <source>
        <dbReference type="ARBA" id="ARBA00023242"/>
    </source>
</evidence>
<dbReference type="SUPFAM" id="SSF50249">
    <property type="entry name" value="Nucleic acid-binding proteins"/>
    <property type="match status" value="1"/>
</dbReference>
<gene>
    <name evidence="9" type="ORF">L484_012858</name>
</gene>
<dbReference type="InterPro" id="IPR012340">
    <property type="entry name" value="NA-bd_OB-fold"/>
</dbReference>
<dbReference type="PANTHER" id="PTHR13989:SF16">
    <property type="entry name" value="REPLICATION PROTEIN A2"/>
    <property type="match status" value="1"/>
</dbReference>
<keyword evidence="5" id="KW-0233">DNA recombination</keyword>
<evidence type="ECO:0000256" key="1">
    <source>
        <dbReference type="ARBA" id="ARBA00004123"/>
    </source>
</evidence>
<evidence type="ECO:0000256" key="8">
    <source>
        <dbReference type="SAM" id="MobiDB-lite"/>
    </source>
</evidence>
<dbReference type="Gene3D" id="2.40.50.140">
    <property type="entry name" value="Nucleic acid-binding proteins"/>
    <property type="match status" value="1"/>
</dbReference>
<feature type="region of interest" description="Disordered" evidence="8">
    <location>
        <begin position="313"/>
        <end position="332"/>
    </location>
</feature>
<dbReference type="EMBL" id="KE344207">
    <property type="protein sequence ID" value="EXB54758.1"/>
    <property type="molecule type" value="Genomic_DNA"/>
</dbReference>
<keyword evidence="2" id="KW-0235">DNA replication</keyword>
<evidence type="ECO:0000256" key="3">
    <source>
        <dbReference type="ARBA" id="ARBA00022763"/>
    </source>
</evidence>
<feature type="compositionally biased region" description="Polar residues" evidence="8">
    <location>
        <begin position="314"/>
        <end position="332"/>
    </location>
</feature>
<dbReference type="CDD" id="cd04478">
    <property type="entry name" value="RPA2_DBD_D"/>
    <property type="match status" value="1"/>
</dbReference>
<dbReference type="GO" id="GO:0000724">
    <property type="term" value="P:double-strand break repair via homologous recombination"/>
    <property type="evidence" value="ECO:0007669"/>
    <property type="project" value="TreeGrafter"/>
</dbReference>
<keyword evidence="3" id="KW-0227">DNA damage</keyword>
<dbReference type="GO" id="GO:0006260">
    <property type="term" value="P:DNA replication"/>
    <property type="evidence" value="ECO:0007669"/>
    <property type="project" value="UniProtKB-KW"/>
</dbReference>
<evidence type="ECO:0000256" key="4">
    <source>
        <dbReference type="ARBA" id="ARBA00023125"/>
    </source>
</evidence>
<dbReference type="GO" id="GO:0000781">
    <property type="term" value="C:chromosome, telomeric region"/>
    <property type="evidence" value="ECO:0007669"/>
    <property type="project" value="TreeGrafter"/>
</dbReference>
<dbReference type="GO" id="GO:0035861">
    <property type="term" value="C:site of double-strand break"/>
    <property type="evidence" value="ECO:0007669"/>
    <property type="project" value="TreeGrafter"/>
</dbReference>
<accession>W9RH42</accession>
<evidence type="ECO:0000256" key="5">
    <source>
        <dbReference type="ARBA" id="ARBA00023172"/>
    </source>
</evidence>
<dbReference type="FunFam" id="2.40.50.140:FF:000184">
    <property type="entry name" value="replication protein A 32 kDa subunit A-like"/>
    <property type="match status" value="1"/>
</dbReference>
<dbReference type="AlphaFoldDB" id="W9RH42"/>
<sequence length="353" mass="39150">MNFITPRLGYTEHTDSISGRSLCNGFDQIVPTNHGEKLASPQSEFANHIILHQIKENERFTLRAARTTAIPDRDPLIYACLINVVTPLLDCTKPCGLHPIIKEKVVLVTQSITSLQNRSPIPSFFIICSKKDDSMQSVMYGSQFDGAAAFSGGGFMPSEATQTPDTSFSPAKNRDVQALLPLTVKQINDAIMPGNEKSEFLIDGVDVNNVKLVGIICDRVGRVSDVTFMLDDGTGRIDCNKWFHEAVDANEMEGILDGMYVCAHGRLKSFQGKRSLNVFSIRPVEDYNEIASHFIECIYVHVYNNRSRKLHGGANTQPQVTNPINQSFGQSNTDASKSIEEKVLDFLHHPMCL</sequence>
<protein>
    <submittedName>
        <fullName evidence="9">Replication factor A protein 2</fullName>
    </submittedName>
</protein>
<keyword evidence="6" id="KW-0234">DNA repair</keyword>
<keyword evidence="4" id="KW-0238">DNA-binding</keyword>
<evidence type="ECO:0000256" key="6">
    <source>
        <dbReference type="ARBA" id="ARBA00023204"/>
    </source>
</evidence>
<comment type="subcellular location">
    <subcellularLocation>
        <location evidence="1">Nucleus</location>
    </subcellularLocation>
</comment>
<evidence type="ECO:0000256" key="2">
    <source>
        <dbReference type="ARBA" id="ARBA00022705"/>
    </source>
</evidence>
<keyword evidence="10" id="KW-1185">Reference proteome</keyword>
<evidence type="ECO:0000313" key="9">
    <source>
        <dbReference type="EMBL" id="EXB54758.1"/>
    </source>
</evidence>
<name>W9RH42_9ROSA</name>
<proteinExistence type="predicted"/>
<dbReference type="PANTHER" id="PTHR13989">
    <property type="entry name" value="REPLICATION PROTEIN A-RELATED"/>
    <property type="match status" value="1"/>
</dbReference>
<organism evidence="9 10">
    <name type="scientific">Morus notabilis</name>
    <dbReference type="NCBI Taxonomy" id="981085"/>
    <lineage>
        <taxon>Eukaryota</taxon>
        <taxon>Viridiplantae</taxon>
        <taxon>Streptophyta</taxon>
        <taxon>Embryophyta</taxon>
        <taxon>Tracheophyta</taxon>
        <taxon>Spermatophyta</taxon>
        <taxon>Magnoliopsida</taxon>
        <taxon>eudicotyledons</taxon>
        <taxon>Gunneridae</taxon>
        <taxon>Pentapetalae</taxon>
        <taxon>rosids</taxon>
        <taxon>fabids</taxon>
        <taxon>Rosales</taxon>
        <taxon>Moraceae</taxon>
        <taxon>Moreae</taxon>
        <taxon>Morus</taxon>
    </lineage>
</organism>
<dbReference type="GO" id="GO:0005662">
    <property type="term" value="C:DNA replication factor A complex"/>
    <property type="evidence" value="ECO:0007669"/>
    <property type="project" value="TreeGrafter"/>
</dbReference>
<dbReference type="Proteomes" id="UP000030645">
    <property type="component" value="Unassembled WGS sequence"/>
</dbReference>
<dbReference type="InterPro" id="IPR040260">
    <property type="entry name" value="RFA2-like"/>
</dbReference>
<reference evidence="10" key="1">
    <citation type="submission" date="2013-01" db="EMBL/GenBank/DDBJ databases">
        <title>Draft Genome Sequence of a Mulberry Tree, Morus notabilis C.K. Schneid.</title>
        <authorList>
            <person name="He N."/>
            <person name="Zhao S."/>
        </authorList>
    </citation>
    <scope>NUCLEOTIDE SEQUENCE</scope>
</reference>
<dbReference type="GO" id="GO:0006289">
    <property type="term" value="P:nucleotide-excision repair"/>
    <property type="evidence" value="ECO:0007669"/>
    <property type="project" value="TreeGrafter"/>
</dbReference>
<dbReference type="STRING" id="981085.W9RH42"/>